<gene>
    <name evidence="2" type="ORF">GMORB2_7604</name>
</gene>
<feature type="compositionally biased region" description="Basic and acidic residues" evidence="1">
    <location>
        <begin position="150"/>
        <end position="160"/>
    </location>
</feature>
<proteinExistence type="predicted"/>
<feature type="compositionally biased region" description="Basic and acidic residues" evidence="1">
    <location>
        <begin position="173"/>
        <end position="200"/>
    </location>
</feature>
<sequence length="215" mass="22143">MTLAPSEGTKSHDPAMLTWTSSLKVYSGSAAPTEKEPTGPVPTGSLADESATHDGAFSSNSPRSSSVAGPSTGGASETAELESAPDSASRSAARDTTSTDASSYDAATGSGRFSPSYAGRDAAAGTAPSYVAEQYIRDPRGPHGKNISDGFHHSGTEDGTQKAINAEPGSIDDPSRLAERQFDLKDNTRTRAAGPREHHVTHQSKYDSLSADASA</sequence>
<evidence type="ECO:0000313" key="2">
    <source>
        <dbReference type="EMBL" id="KAF4122011.1"/>
    </source>
</evidence>
<name>A0A9P5D2Z9_9HYPO</name>
<feature type="compositionally biased region" description="Polar residues" evidence="1">
    <location>
        <begin position="57"/>
        <end position="75"/>
    </location>
</feature>
<reference evidence="2" key="1">
    <citation type="submission" date="2020-03" db="EMBL/GenBank/DDBJ databases">
        <title>Site-based positive gene gene selection in Geosmithia morbida across the United States reveals a broad range of putative effectors and factors for local host and environmental adapation.</title>
        <authorList>
            <person name="Onufrak A."/>
            <person name="Murdoch R.W."/>
            <person name="Gazis R."/>
            <person name="Huff M."/>
            <person name="Staton M."/>
            <person name="Klingeman W."/>
            <person name="Hadziabdic D."/>
        </authorList>
    </citation>
    <scope>NUCLEOTIDE SEQUENCE</scope>
    <source>
        <strain evidence="2">1262</strain>
    </source>
</reference>
<accession>A0A9P5D2Z9</accession>
<dbReference type="GeneID" id="55973827"/>
<keyword evidence="3" id="KW-1185">Reference proteome</keyword>
<feature type="compositionally biased region" description="Low complexity" evidence="1">
    <location>
        <begin position="84"/>
        <end position="108"/>
    </location>
</feature>
<dbReference type="Proteomes" id="UP000749293">
    <property type="component" value="Unassembled WGS sequence"/>
</dbReference>
<evidence type="ECO:0000256" key="1">
    <source>
        <dbReference type="SAM" id="MobiDB-lite"/>
    </source>
</evidence>
<protein>
    <submittedName>
        <fullName evidence="2">Uncharacterized protein</fullName>
    </submittedName>
</protein>
<comment type="caution">
    <text evidence="2">The sequence shown here is derived from an EMBL/GenBank/DDBJ whole genome shotgun (WGS) entry which is preliminary data.</text>
</comment>
<dbReference type="RefSeq" id="XP_035320663.1">
    <property type="nucleotide sequence ID" value="XM_035469569.1"/>
</dbReference>
<feature type="region of interest" description="Disordered" evidence="1">
    <location>
        <begin position="27"/>
        <end position="215"/>
    </location>
</feature>
<evidence type="ECO:0000313" key="3">
    <source>
        <dbReference type="Proteomes" id="UP000749293"/>
    </source>
</evidence>
<dbReference type="OrthoDB" id="5383057at2759"/>
<dbReference type="AlphaFoldDB" id="A0A9P5D2Z9"/>
<dbReference type="EMBL" id="JAANYQ010000010">
    <property type="protein sequence ID" value="KAF4122011.1"/>
    <property type="molecule type" value="Genomic_DNA"/>
</dbReference>
<organism evidence="2 3">
    <name type="scientific">Geosmithia morbida</name>
    <dbReference type="NCBI Taxonomy" id="1094350"/>
    <lineage>
        <taxon>Eukaryota</taxon>
        <taxon>Fungi</taxon>
        <taxon>Dikarya</taxon>
        <taxon>Ascomycota</taxon>
        <taxon>Pezizomycotina</taxon>
        <taxon>Sordariomycetes</taxon>
        <taxon>Hypocreomycetidae</taxon>
        <taxon>Hypocreales</taxon>
        <taxon>Bionectriaceae</taxon>
        <taxon>Geosmithia</taxon>
    </lineage>
</organism>